<protein>
    <recommendedName>
        <fullName evidence="3">Lipoprotein</fullName>
    </recommendedName>
</protein>
<dbReference type="RefSeq" id="WP_186974703.1">
    <property type="nucleotide sequence ID" value="NZ_JACOOH010000001.1"/>
</dbReference>
<keyword evidence="2" id="KW-1185">Reference proteome</keyword>
<reference evidence="1 2" key="1">
    <citation type="submission" date="2020-08" db="EMBL/GenBank/DDBJ databases">
        <title>Genome public.</title>
        <authorList>
            <person name="Liu C."/>
            <person name="Sun Q."/>
        </authorList>
    </citation>
    <scope>NUCLEOTIDE SEQUENCE [LARGE SCALE GENOMIC DNA]</scope>
    <source>
        <strain evidence="1 2">NSJ-56</strain>
    </source>
</reference>
<evidence type="ECO:0000313" key="2">
    <source>
        <dbReference type="Proteomes" id="UP000646484"/>
    </source>
</evidence>
<comment type="caution">
    <text evidence="1">The sequence shown here is derived from an EMBL/GenBank/DDBJ whole genome shotgun (WGS) entry which is preliminary data.</text>
</comment>
<organism evidence="1 2">
    <name type="scientific">Butyricimonas hominis</name>
    <dbReference type="NCBI Taxonomy" id="2763032"/>
    <lineage>
        <taxon>Bacteria</taxon>
        <taxon>Pseudomonadati</taxon>
        <taxon>Bacteroidota</taxon>
        <taxon>Bacteroidia</taxon>
        <taxon>Bacteroidales</taxon>
        <taxon>Odoribacteraceae</taxon>
        <taxon>Butyricimonas</taxon>
    </lineage>
</organism>
<accession>A0ABR7CVV2</accession>
<name>A0ABR7CVV2_9BACT</name>
<gene>
    <name evidence="1" type="ORF">H8S64_01760</name>
</gene>
<evidence type="ECO:0000313" key="1">
    <source>
        <dbReference type="EMBL" id="MBC5619818.1"/>
    </source>
</evidence>
<evidence type="ECO:0008006" key="3">
    <source>
        <dbReference type="Google" id="ProtNLM"/>
    </source>
</evidence>
<dbReference type="Proteomes" id="UP000646484">
    <property type="component" value="Unassembled WGS sequence"/>
</dbReference>
<dbReference type="EMBL" id="JACOOH010000001">
    <property type="protein sequence ID" value="MBC5619818.1"/>
    <property type="molecule type" value="Genomic_DNA"/>
</dbReference>
<proteinExistence type="predicted"/>
<sequence>MKNKLTLIWMCILVLCASCENGKSTISEKDKFKIPEDAWTKKIGTWIMGYERYSSPNEVCRIIHCYRTQFYPLGEKTKPTPHIYPEYYGGILRLKKDNTKKVVFLTDTTKQTIDKFVQLCQITSDDISYQLCTYSLNELSQVTTQLRENIDSLTKTLGVSSIRYSVKDNRVFVYFLGNRDEHKIQRFKTEVLDSPMLIFRFKSDPRIQPIKSELEYVTGSRDIVIDENGEGQLVWTETHHHFPNN</sequence>